<dbReference type="Pfam" id="PF22749">
    <property type="entry name" value="Arb2"/>
    <property type="match status" value="1"/>
</dbReference>
<dbReference type="AlphaFoldDB" id="A0A812RQI7"/>
<dbReference type="CDD" id="cd00051">
    <property type="entry name" value="EFh"/>
    <property type="match status" value="1"/>
</dbReference>
<dbReference type="InterPro" id="IPR053858">
    <property type="entry name" value="Arb2_dom"/>
</dbReference>
<dbReference type="InterPro" id="IPR011992">
    <property type="entry name" value="EF-hand-dom_pair"/>
</dbReference>
<dbReference type="OrthoDB" id="312027at2759"/>
<dbReference type="GO" id="GO:0005509">
    <property type="term" value="F:calcium ion binding"/>
    <property type="evidence" value="ECO:0007669"/>
    <property type="project" value="InterPro"/>
</dbReference>
<comment type="caution">
    <text evidence="4">The sequence shown here is derived from an EMBL/GenBank/DDBJ whole genome shotgun (WGS) entry which is preliminary data.</text>
</comment>
<organism evidence="4 5">
    <name type="scientific">Symbiodinium natans</name>
    <dbReference type="NCBI Taxonomy" id="878477"/>
    <lineage>
        <taxon>Eukaryota</taxon>
        <taxon>Sar</taxon>
        <taxon>Alveolata</taxon>
        <taxon>Dinophyceae</taxon>
        <taxon>Suessiales</taxon>
        <taxon>Symbiodiniaceae</taxon>
        <taxon>Symbiodinium</taxon>
    </lineage>
</organism>
<feature type="coiled-coil region" evidence="2">
    <location>
        <begin position="1"/>
        <end position="35"/>
    </location>
</feature>
<evidence type="ECO:0000313" key="4">
    <source>
        <dbReference type="EMBL" id="CAE7452043.1"/>
    </source>
</evidence>
<gene>
    <name evidence="4" type="ORF">SNAT2548_LOCUS24772</name>
</gene>
<feature type="domain" description="EF-hand" evidence="3">
    <location>
        <begin position="111"/>
        <end position="146"/>
    </location>
</feature>
<feature type="domain" description="EF-hand" evidence="3">
    <location>
        <begin position="413"/>
        <end position="448"/>
    </location>
</feature>
<evidence type="ECO:0000256" key="2">
    <source>
        <dbReference type="SAM" id="Coils"/>
    </source>
</evidence>
<protein>
    <recommendedName>
        <fullName evidence="3">EF-hand domain-containing protein</fullName>
    </recommendedName>
</protein>
<dbReference type="GO" id="GO:0031048">
    <property type="term" value="P:regulatory ncRNA-mediated heterochromatin formation"/>
    <property type="evidence" value="ECO:0007669"/>
    <property type="project" value="TreeGrafter"/>
</dbReference>
<evidence type="ECO:0000313" key="5">
    <source>
        <dbReference type="Proteomes" id="UP000604046"/>
    </source>
</evidence>
<dbReference type="PROSITE" id="PS00018">
    <property type="entry name" value="EF_HAND_1"/>
    <property type="match status" value="1"/>
</dbReference>
<dbReference type="Gene3D" id="1.10.238.10">
    <property type="entry name" value="EF-hand"/>
    <property type="match status" value="2"/>
</dbReference>
<dbReference type="InterPro" id="IPR002048">
    <property type="entry name" value="EF_hand_dom"/>
</dbReference>
<name>A0A812RQI7_9DINO</name>
<accession>A0A812RQI7</accession>
<reference evidence="4" key="1">
    <citation type="submission" date="2021-02" db="EMBL/GenBank/DDBJ databases">
        <authorList>
            <person name="Dougan E. K."/>
            <person name="Rhodes N."/>
            <person name="Thang M."/>
            <person name="Chan C."/>
        </authorList>
    </citation>
    <scope>NUCLEOTIDE SEQUENCE</scope>
</reference>
<proteinExistence type="predicted"/>
<dbReference type="PROSITE" id="PS50222">
    <property type="entry name" value="EF_HAND_2"/>
    <property type="match status" value="2"/>
</dbReference>
<keyword evidence="2" id="KW-0175">Coiled coil</keyword>
<dbReference type="SMART" id="SM00054">
    <property type="entry name" value="EFh"/>
    <property type="match status" value="3"/>
</dbReference>
<dbReference type="InterPro" id="IPR018247">
    <property type="entry name" value="EF_Hand_1_Ca_BS"/>
</dbReference>
<dbReference type="GO" id="GO:0035197">
    <property type="term" value="F:siRNA binding"/>
    <property type="evidence" value="ECO:0007669"/>
    <property type="project" value="TreeGrafter"/>
</dbReference>
<dbReference type="PANTHER" id="PTHR21357:SF4">
    <property type="entry name" value="FAM172 FAMILY PROTEIN HOMOLOG CG10038"/>
    <property type="match status" value="1"/>
</dbReference>
<dbReference type="GO" id="GO:0005634">
    <property type="term" value="C:nucleus"/>
    <property type="evidence" value="ECO:0007669"/>
    <property type="project" value="TreeGrafter"/>
</dbReference>
<dbReference type="InterPro" id="IPR048263">
    <property type="entry name" value="Arb2"/>
</dbReference>
<dbReference type="EMBL" id="CAJNDS010002368">
    <property type="protein sequence ID" value="CAE7452043.1"/>
    <property type="molecule type" value="Genomic_DNA"/>
</dbReference>
<keyword evidence="1" id="KW-0106">Calcium</keyword>
<sequence length="779" mass="85576">MANVLRENRRLKETVELKDQKIRKLLDDIERIRKDPNVMHPSILRLRKLGLNTPALADLGDRWAGYVLGRASMAMEVGSFSFRNVFAAHASNGVLTEESFKTVLRQFEPSIKSDQLTRLWYFADEDGSGRIDLFEFMRMAGCNSNGEMTDEYYEVVAMHLYRKFHAKGGVRRVYATADKNWDQHLNLAEFSKFIKVLLKDVQLTRREIAQVFQRMNVSGSGMLSVLELGWQSLTAGAKCHVSEAWVKDTFHQLATSIQDAGLNIKSLFSTGIVVEKEFREIALRFLTQLRPSQLDRLWKYLQTACADDAMQVRHAGGDKDRLPSDSVLSVIFGPTLTSSPNEISSGAPQGSGSSGSYFGPAGGVGREVLEQLVQHLVRRAGDASPDVCFDSLNPFITSEHFHDLLSTRLGIHYDPVKAKQVFKLIDSDRDSKITRLEFRLMFKAVTPDAQALNTRPGPLGKSDLVLRQKGEEKGFEWKDQKNYEEVADAVVSYVQLQLTALCGLVPLPLPAEAKEANSVVYASSHLKEHTGPLLLLVCGSAPGGAAGVWGRSLCINSSLHEGAMFDYIFRAEELGWAVLVANPNVNDCNGIPLSGSETPHRHLQTLWTSYISPAQASCVLVVAHSYGAPNMVHLLKVEPEARERVSALVFTDGTAFPPGTLLMEGVPSEDSKDPKVHALRKEMLRFQEAAPEAFKPATSAVQSCLRAAARNFMSSEMPPGTPLAADCEGVPAVSAGHTSHPSTTHAATEPVFEFLKLGAQATAKVSAANDELRAVLSGQ</sequence>
<evidence type="ECO:0000256" key="1">
    <source>
        <dbReference type="ARBA" id="ARBA00022837"/>
    </source>
</evidence>
<keyword evidence="5" id="KW-1185">Reference proteome</keyword>
<evidence type="ECO:0000259" key="3">
    <source>
        <dbReference type="PROSITE" id="PS50222"/>
    </source>
</evidence>
<dbReference type="SUPFAM" id="SSF47473">
    <property type="entry name" value="EF-hand"/>
    <property type="match status" value="2"/>
</dbReference>
<dbReference type="PANTHER" id="PTHR21357">
    <property type="entry name" value="FAM172 FAMILY PROTEIN HOMOLOG CG10038"/>
    <property type="match status" value="1"/>
</dbReference>
<dbReference type="Pfam" id="PF13833">
    <property type="entry name" value="EF-hand_8"/>
    <property type="match status" value="1"/>
</dbReference>
<dbReference type="Proteomes" id="UP000604046">
    <property type="component" value="Unassembled WGS sequence"/>
</dbReference>